<dbReference type="Gene3D" id="2.40.160.20">
    <property type="match status" value="1"/>
</dbReference>
<gene>
    <name evidence="2" type="ORF">QQ008_09310</name>
</gene>
<dbReference type="RefSeq" id="WP_346751587.1">
    <property type="nucleotide sequence ID" value="NZ_JAUJEA010000003.1"/>
</dbReference>
<dbReference type="Pfam" id="PF19573">
    <property type="entry name" value="DUF6089"/>
    <property type="match status" value="1"/>
</dbReference>
<evidence type="ECO:0000313" key="2">
    <source>
        <dbReference type="EMBL" id="MDN5201559.1"/>
    </source>
</evidence>
<keyword evidence="3" id="KW-1185">Reference proteome</keyword>
<dbReference type="Proteomes" id="UP001172082">
    <property type="component" value="Unassembled WGS sequence"/>
</dbReference>
<evidence type="ECO:0000313" key="3">
    <source>
        <dbReference type="Proteomes" id="UP001172082"/>
    </source>
</evidence>
<comment type="caution">
    <text evidence="2">The sequence shown here is derived from an EMBL/GenBank/DDBJ whole genome shotgun (WGS) entry which is preliminary data.</text>
</comment>
<proteinExistence type="predicted"/>
<reference evidence="2" key="1">
    <citation type="submission" date="2023-06" db="EMBL/GenBank/DDBJ databases">
        <title>Genomic of Parafulvivirga corallium.</title>
        <authorList>
            <person name="Wang G."/>
        </authorList>
    </citation>
    <scope>NUCLEOTIDE SEQUENCE</scope>
    <source>
        <strain evidence="2">BMA10</strain>
    </source>
</reference>
<name>A0ABT8KLG3_9BACT</name>
<dbReference type="SUPFAM" id="SSF56925">
    <property type="entry name" value="OMPA-like"/>
    <property type="match status" value="1"/>
</dbReference>
<sequence length="233" mass="26769">MTNLLVGKSIKGFPIFVLLFFTSLNIQAQRSEIGFGLGGLSYTGDLVRYYRLTDNRPAGVIYYRTNLSRVVSLRYSGTLGMLQGKDDRPFDVLALNRNAEFSIFIVEPAITFEYHFLDYKSKNSAVRFSPYFFGGAGMMVFFGQEESPENYSNFQPVIPFGAGIKYILNPKWSLNLEFGARKTFFDYIDNISEGNIIDKNYQYGNKFDKDAYYYVGISLSYSFYSVFCPFDFY</sequence>
<dbReference type="InterPro" id="IPR011250">
    <property type="entry name" value="OMP/PagP_B-barrel"/>
</dbReference>
<dbReference type="EMBL" id="JAUJEA010000003">
    <property type="protein sequence ID" value="MDN5201559.1"/>
    <property type="molecule type" value="Genomic_DNA"/>
</dbReference>
<dbReference type="InterPro" id="IPR045743">
    <property type="entry name" value="DUF6089"/>
</dbReference>
<evidence type="ECO:0000259" key="1">
    <source>
        <dbReference type="Pfam" id="PF19573"/>
    </source>
</evidence>
<organism evidence="2 3">
    <name type="scientific">Splendidivirga corallicola</name>
    <dbReference type="NCBI Taxonomy" id="3051826"/>
    <lineage>
        <taxon>Bacteria</taxon>
        <taxon>Pseudomonadati</taxon>
        <taxon>Bacteroidota</taxon>
        <taxon>Cytophagia</taxon>
        <taxon>Cytophagales</taxon>
        <taxon>Splendidivirgaceae</taxon>
        <taxon>Splendidivirga</taxon>
    </lineage>
</organism>
<accession>A0ABT8KLG3</accession>
<protein>
    <submittedName>
        <fullName evidence="2">DUF6089 family protein</fullName>
    </submittedName>
</protein>
<feature type="domain" description="DUF6089" evidence="1">
    <location>
        <begin position="15"/>
        <end position="227"/>
    </location>
</feature>